<accession>A0A832H5F6</accession>
<gene>
    <name evidence="1" type="ORF">ENR47_01505</name>
</gene>
<dbReference type="AlphaFoldDB" id="A0A832H5F6"/>
<proteinExistence type="predicted"/>
<organism evidence="1">
    <name type="scientific">Oscillatoriales cyanobacterium SpSt-402</name>
    <dbReference type="NCBI Taxonomy" id="2282168"/>
    <lineage>
        <taxon>Bacteria</taxon>
        <taxon>Bacillati</taxon>
        <taxon>Cyanobacteriota</taxon>
        <taxon>Cyanophyceae</taxon>
        <taxon>Oscillatoriophycideae</taxon>
        <taxon>Oscillatoriales</taxon>
    </lineage>
</organism>
<dbReference type="EMBL" id="DSRD01000097">
    <property type="protein sequence ID" value="HGW92950.1"/>
    <property type="molecule type" value="Genomic_DNA"/>
</dbReference>
<name>A0A832H5F6_9CYAN</name>
<protein>
    <submittedName>
        <fullName evidence="1">Uncharacterized protein</fullName>
    </submittedName>
</protein>
<comment type="caution">
    <text evidence="1">The sequence shown here is derived from an EMBL/GenBank/DDBJ whole genome shotgun (WGS) entry which is preliminary data.</text>
</comment>
<evidence type="ECO:0000313" key="1">
    <source>
        <dbReference type="EMBL" id="HGW92950.1"/>
    </source>
</evidence>
<reference evidence="1" key="1">
    <citation type="journal article" date="2020" name="mSystems">
        <title>Genome- and Community-Level Interaction Insights into Carbon Utilization and Element Cycling Functions of Hydrothermarchaeota in Hydrothermal Sediment.</title>
        <authorList>
            <person name="Zhou Z."/>
            <person name="Liu Y."/>
            <person name="Xu W."/>
            <person name="Pan J."/>
            <person name="Luo Z.H."/>
            <person name="Li M."/>
        </authorList>
    </citation>
    <scope>NUCLEOTIDE SEQUENCE [LARGE SCALE GENOMIC DNA]</scope>
    <source>
        <strain evidence="1">SpSt-402</strain>
    </source>
</reference>
<sequence length="154" mass="17857">MRPQDSTWQGCFGYWQNLFIRENLLPLGHAAWQGFITQGRGMVVCDVVLVDAKSVDWNSDIVEYTLQFVPLPNISAYLQSLNLEVTLIERLIDTVQTYDLTQAILLLIYENGRADINLLQNLKVSPMDCYQQVQQRWVEFQLDQSPGDLYEQRL</sequence>